<evidence type="ECO:0000256" key="3">
    <source>
        <dbReference type="SAM" id="Coils"/>
    </source>
</evidence>
<feature type="domain" description="Lipoxygenase" evidence="4">
    <location>
        <begin position="146"/>
        <end position="702"/>
    </location>
</feature>
<dbReference type="SUPFAM" id="SSF48484">
    <property type="entry name" value="Lipoxigenase"/>
    <property type="match status" value="1"/>
</dbReference>
<dbReference type="InterPro" id="IPR036226">
    <property type="entry name" value="LipOase_C_sf"/>
</dbReference>
<evidence type="ECO:0000256" key="1">
    <source>
        <dbReference type="ARBA" id="ARBA00022723"/>
    </source>
</evidence>
<dbReference type="InterPro" id="IPR013819">
    <property type="entry name" value="LipOase_C"/>
</dbReference>
<evidence type="ECO:0000259" key="4">
    <source>
        <dbReference type="PROSITE" id="PS51393"/>
    </source>
</evidence>
<evidence type="ECO:0000313" key="6">
    <source>
        <dbReference type="Proteomes" id="UP000010474"/>
    </source>
</evidence>
<dbReference type="HOGENOM" id="CLU_004282_3_2_3"/>
<dbReference type="Proteomes" id="UP000010474">
    <property type="component" value="Chromosome"/>
</dbReference>
<evidence type="ECO:0000256" key="2">
    <source>
        <dbReference type="ARBA" id="ARBA00023002"/>
    </source>
</evidence>
<keyword evidence="3" id="KW-0175">Coiled coil</keyword>
<accession>K9ZHH3</accession>
<keyword evidence="2 5" id="KW-0560">Oxidoreductase</keyword>
<dbReference type="PROSITE" id="PS51393">
    <property type="entry name" value="LIPOXYGENASE_3"/>
    <property type="match status" value="1"/>
</dbReference>
<dbReference type="Gene3D" id="3.10.450.60">
    <property type="match status" value="1"/>
</dbReference>
<organism evidence="5 6">
    <name type="scientific">Anabaena cylindrica (strain ATCC 27899 / PCC 7122)</name>
    <dbReference type="NCBI Taxonomy" id="272123"/>
    <lineage>
        <taxon>Bacteria</taxon>
        <taxon>Bacillati</taxon>
        <taxon>Cyanobacteriota</taxon>
        <taxon>Cyanophyceae</taxon>
        <taxon>Nostocales</taxon>
        <taxon>Nostocaceae</taxon>
        <taxon>Anabaena</taxon>
    </lineage>
</organism>
<dbReference type="RefSeq" id="WP_015214431.1">
    <property type="nucleotide sequence ID" value="NC_019771.1"/>
</dbReference>
<keyword evidence="1" id="KW-0479">Metal-binding</keyword>
<evidence type="ECO:0000313" key="5">
    <source>
        <dbReference type="EMBL" id="AFZ57795.1"/>
    </source>
</evidence>
<dbReference type="EC" id="1.13.11.33" evidence="5"/>
<dbReference type="KEGG" id="acy:Anacy_2339"/>
<sequence>MFTFKNTLVFLYKILNRFIPTQCNRYQYNYNYLEPLAMTDIPELPIINFPLLPKDELPSAQWLGLLLTVITILNLNNTSKSTHGNAKNIPNSDSQTDQSFLDNKLSSLKNINNNISTIRDQEDSDDYLNSYISDLLLTLKQIDDNLNLDEQIHPYLQQRLFEQANKDIKVVKVEKQFTDLLNKNPQPVVAKSNKESTKAFFKEIIKYNAKLLELAEHQTPIAETSVEISKNSENGLEDFDKQFRVISKPEIANKFQEDLVFAYMQVAGPNPVMLKQIKQIDPRLPITDEKYQEIITQIAGIADSLEAAIQEGRLYLADYDLLNNLVDGSFPQAQKYVAAPIALFAVPPLSSSSRYLLPIAISCQQSIFTPLETGTWMTAKNIVQMADSNYHELVSHLGRTHLVIEPFIVATNHLPNNHLIKQLLKPHLQGTVLINYGAHKSLIAPKGIIDSLLVGTIESEQKLAIKAAQSYLFNFHEVAFPDTLNSRGVNNADQLPIYPYRDDGTLIWNAIYKWVYAYLSYFYTNDGLIFADKNLQRWSGKLASPKGGRLKNFGEDAEGKIKTLDYLVKTISTIIFTASAQHAAVNFPQRGMMIYTPAFPFARYTPAPTNSQESEDFINGLPSLEKAQEQINILYLLGSLYYTKLGEYPTSISQGNQKLKVALQDFHQDLQEIEQRINQRNSERMIAYKYLLPSRIPQSINI</sequence>
<feature type="coiled-coil region" evidence="3">
    <location>
        <begin position="656"/>
        <end position="683"/>
    </location>
</feature>
<gene>
    <name evidence="5" type="ordered locus">Anacy_2339</name>
</gene>
<dbReference type="OrthoDB" id="5912511at2"/>
<dbReference type="GO" id="GO:0050473">
    <property type="term" value="F:arachidonate 15-lipoxygenase activity"/>
    <property type="evidence" value="ECO:0007669"/>
    <property type="project" value="UniProtKB-EC"/>
</dbReference>
<keyword evidence="6" id="KW-1185">Reference proteome</keyword>
<dbReference type="PRINTS" id="PR00087">
    <property type="entry name" value="LIPOXYGENASE"/>
</dbReference>
<dbReference type="EMBL" id="CP003659">
    <property type="protein sequence ID" value="AFZ57795.1"/>
    <property type="molecule type" value="Genomic_DNA"/>
</dbReference>
<dbReference type="InterPro" id="IPR000907">
    <property type="entry name" value="LipOase"/>
</dbReference>
<dbReference type="AlphaFoldDB" id="K9ZHH3"/>
<dbReference type="PATRIC" id="fig|272123.3.peg.2547"/>
<name>K9ZHH3_ANACC</name>
<dbReference type="Gene3D" id="1.20.245.10">
    <property type="entry name" value="Lipoxygenase-1, Domain 5"/>
    <property type="match status" value="1"/>
</dbReference>
<reference evidence="6" key="1">
    <citation type="journal article" date="2013" name="Proc. Natl. Acad. Sci. U.S.A.">
        <title>Improving the coverage of the cyanobacterial phylum using diversity-driven genome sequencing.</title>
        <authorList>
            <person name="Shih P.M."/>
            <person name="Wu D."/>
            <person name="Latifi A."/>
            <person name="Axen S.D."/>
            <person name="Fewer D.P."/>
            <person name="Talla E."/>
            <person name="Calteau A."/>
            <person name="Cai F."/>
            <person name="Tandeau de Marsac N."/>
            <person name="Rippka R."/>
            <person name="Herdman M."/>
            <person name="Sivonen K."/>
            <person name="Coursin T."/>
            <person name="Laurent T."/>
            <person name="Goodwin L."/>
            <person name="Nolan M."/>
            <person name="Davenport K.W."/>
            <person name="Han C.S."/>
            <person name="Rubin E.M."/>
            <person name="Eisen J.A."/>
            <person name="Woyke T."/>
            <person name="Gugger M."/>
            <person name="Kerfeld C.A."/>
        </authorList>
    </citation>
    <scope>NUCLEOTIDE SEQUENCE [LARGE SCALE GENOMIC DNA]</scope>
    <source>
        <strain evidence="6">ATCC 27899 / PCC 7122</strain>
    </source>
</reference>
<dbReference type="GO" id="GO:0046872">
    <property type="term" value="F:metal ion binding"/>
    <property type="evidence" value="ECO:0007669"/>
    <property type="project" value="UniProtKB-KW"/>
</dbReference>
<dbReference type="Pfam" id="PF00305">
    <property type="entry name" value="Lipoxygenase"/>
    <property type="match status" value="1"/>
</dbReference>
<dbReference type="GO" id="GO:0034440">
    <property type="term" value="P:lipid oxidation"/>
    <property type="evidence" value="ECO:0007669"/>
    <property type="project" value="InterPro"/>
</dbReference>
<dbReference type="PANTHER" id="PTHR11771">
    <property type="entry name" value="LIPOXYGENASE"/>
    <property type="match status" value="1"/>
</dbReference>
<dbReference type="STRING" id="272123.Anacy_2339"/>
<dbReference type="eggNOG" id="ENOG502Z9KW">
    <property type="taxonomic scope" value="Bacteria"/>
</dbReference>
<proteinExistence type="predicted"/>
<protein>
    <submittedName>
        <fullName evidence="5">Arachidonate 15-lipoxygenase</fullName>
        <ecNumber evidence="5">1.13.11.33</ecNumber>
    </submittedName>
</protein>